<dbReference type="SMART" id="SM00174">
    <property type="entry name" value="RHO"/>
    <property type="match status" value="1"/>
</dbReference>
<dbReference type="InterPro" id="IPR027417">
    <property type="entry name" value="P-loop_NTPase"/>
</dbReference>
<evidence type="ECO:0000256" key="6">
    <source>
        <dbReference type="ARBA" id="ARBA00023136"/>
    </source>
</evidence>
<keyword evidence="5" id="KW-0342">GTP-binding</keyword>
<keyword evidence="11" id="KW-1185">Reference proteome</keyword>
<dbReference type="HOGENOM" id="CLU_041217_23_0_1"/>
<dbReference type="Proteomes" id="UP000032141">
    <property type="component" value="Chromosome C3"/>
</dbReference>
<dbReference type="SUPFAM" id="SSF52540">
    <property type="entry name" value="P-loop containing nucleoside triphosphate hydrolases"/>
    <property type="match status" value="1"/>
</dbReference>
<dbReference type="SMART" id="SM00173">
    <property type="entry name" value="RAS"/>
    <property type="match status" value="1"/>
</dbReference>
<dbReference type="SMART" id="SM00175">
    <property type="entry name" value="RAB"/>
    <property type="match status" value="1"/>
</dbReference>
<evidence type="ECO:0000313" key="10">
    <source>
        <dbReference type="EnsemblPlants" id="Bo3g132960.1"/>
    </source>
</evidence>
<name>A0A0D3BHM9_BRAOL</name>
<reference evidence="10" key="2">
    <citation type="submission" date="2015-03" db="UniProtKB">
        <authorList>
            <consortium name="EnsemblPlants"/>
        </authorList>
    </citation>
    <scope>IDENTIFICATION</scope>
</reference>
<evidence type="ECO:0000256" key="5">
    <source>
        <dbReference type="ARBA" id="ARBA00023134"/>
    </source>
</evidence>
<protein>
    <submittedName>
        <fullName evidence="10">Uncharacterized protein</fullName>
    </submittedName>
</protein>
<dbReference type="InterPro" id="IPR001806">
    <property type="entry name" value="Small_GTPase"/>
</dbReference>
<comment type="subcellular location">
    <subcellularLocation>
        <location evidence="9">Endomembrane system</location>
        <topology evidence="9">Lipid-anchor</topology>
    </subcellularLocation>
</comment>
<evidence type="ECO:0000256" key="1">
    <source>
        <dbReference type="ARBA" id="ARBA00006270"/>
    </source>
</evidence>
<accession>A0A0D3BHM9</accession>
<dbReference type="SMART" id="SM00177">
    <property type="entry name" value="ARF"/>
    <property type="match status" value="1"/>
</dbReference>
<dbReference type="PANTHER" id="PTHR47979">
    <property type="entry name" value="DRAB11-RELATED"/>
    <property type="match status" value="1"/>
</dbReference>
<dbReference type="InterPro" id="IPR050209">
    <property type="entry name" value="Rab_GTPases_membrane_traffic"/>
</dbReference>
<evidence type="ECO:0000256" key="3">
    <source>
        <dbReference type="ARBA" id="ARBA00022741"/>
    </source>
</evidence>
<evidence type="ECO:0000256" key="2">
    <source>
        <dbReference type="ARBA" id="ARBA00022448"/>
    </source>
</evidence>
<keyword evidence="7" id="KW-0449">Lipoprotein</keyword>
<keyword evidence="4" id="KW-0653">Protein transport</keyword>
<dbReference type="OMA" id="DSPDMRK"/>
<dbReference type="GO" id="GO:0003924">
    <property type="term" value="F:GTPase activity"/>
    <property type="evidence" value="ECO:0007669"/>
    <property type="project" value="InterPro"/>
</dbReference>
<organism evidence="10 11">
    <name type="scientific">Brassica oleracea var. oleracea</name>
    <dbReference type="NCBI Taxonomy" id="109376"/>
    <lineage>
        <taxon>Eukaryota</taxon>
        <taxon>Viridiplantae</taxon>
        <taxon>Streptophyta</taxon>
        <taxon>Embryophyta</taxon>
        <taxon>Tracheophyta</taxon>
        <taxon>Spermatophyta</taxon>
        <taxon>Magnoliopsida</taxon>
        <taxon>eudicotyledons</taxon>
        <taxon>Gunneridae</taxon>
        <taxon>Pentapetalae</taxon>
        <taxon>rosids</taxon>
        <taxon>malvids</taxon>
        <taxon>Brassicales</taxon>
        <taxon>Brassicaceae</taxon>
        <taxon>Brassiceae</taxon>
        <taxon>Brassica</taxon>
    </lineage>
</organism>
<evidence type="ECO:0000256" key="4">
    <source>
        <dbReference type="ARBA" id="ARBA00022927"/>
    </source>
</evidence>
<dbReference type="AlphaFoldDB" id="A0A0D3BHM9"/>
<reference evidence="10 11" key="1">
    <citation type="journal article" date="2014" name="Genome Biol.">
        <title>Transcriptome and methylome profiling reveals relics of genome dominance in the mesopolyploid Brassica oleracea.</title>
        <authorList>
            <person name="Parkin I.A."/>
            <person name="Koh C."/>
            <person name="Tang H."/>
            <person name="Robinson S.J."/>
            <person name="Kagale S."/>
            <person name="Clarke W.E."/>
            <person name="Town C.D."/>
            <person name="Nixon J."/>
            <person name="Krishnakumar V."/>
            <person name="Bidwell S.L."/>
            <person name="Denoeud F."/>
            <person name="Belcram H."/>
            <person name="Links M.G."/>
            <person name="Just J."/>
            <person name="Clarke C."/>
            <person name="Bender T."/>
            <person name="Huebert T."/>
            <person name="Mason A.S."/>
            <person name="Pires J.C."/>
            <person name="Barker G."/>
            <person name="Moore J."/>
            <person name="Walley P.G."/>
            <person name="Manoli S."/>
            <person name="Batley J."/>
            <person name="Edwards D."/>
            <person name="Nelson M.N."/>
            <person name="Wang X."/>
            <person name="Paterson A.H."/>
            <person name="King G."/>
            <person name="Bancroft I."/>
            <person name="Chalhoub B."/>
            <person name="Sharpe A.G."/>
        </authorList>
    </citation>
    <scope>NUCLEOTIDE SEQUENCE</scope>
    <source>
        <strain evidence="10 11">cv. TO1000</strain>
    </source>
</reference>
<dbReference type="CDD" id="cd01868">
    <property type="entry name" value="Rab11_like"/>
    <property type="match status" value="1"/>
</dbReference>
<dbReference type="Pfam" id="PF00071">
    <property type="entry name" value="Ras"/>
    <property type="match status" value="1"/>
</dbReference>
<keyword evidence="2" id="KW-0813">Transport</keyword>
<keyword evidence="6" id="KW-0472">Membrane</keyword>
<dbReference type="PROSITE" id="PS51421">
    <property type="entry name" value="RAS"/>
    <property type="match status" value="1"/>
</dbReference>
<dbReference type="PRINTS" id="PR00449">
    <property type="entry name" value="RASTRNSFRMNG"/>
</dbReference>
<dbReference type="Gene3D" id="3.40.50.300">
    <property type="entry name" value="P-loop containing nucleotide triphosphate hydrolases"/>
    <property type="match status" value="1"/>
</dbReference>
<proteinExistence type="inferred from homology"/>
<dbReference type="GO" id="GO:0015031">
    <property type="term" value="P:protein transport"/>
    <property type="evidence" value="ECO:0007669"/>
    <property type="project" value="UniProtKB-KW"/>
</dbReference>
<dbReference type="FunFam" id="3.40.50.300:FF:000067">
    <property type="entry name" value="ras-related protein RABA1f"/>
    <property type="match status" value="1"/>
</dbReference>
<dbReference type="GO" id="GO:0005525">
    <property type="term" value="F:GTP binding"/>
    <property type="evidence" value="ECO:0007669"/>
    <property type="project" value="UniProtKB-KW"/>
</dbReference>
<keyword evidence="3" id="KW-0547">Nucleotide-binding</keyword>
<dbReference type="InterPro" id="IPR005225">
    <property type="entry name" value="Small_GTP-bd"/>
</dbReference>
<sequence length="277" mass="30660">RKANKSNSWVKTSHFYTQNKIRRLLKKESKSLSIQASSLSDLIPPPFFVRKGLIAKSGKEMANRVDQEYDYLFKIVLIGDSGVGKSNILSRFTRNEFCLESKSTIGVEFATRTTQVEGKTIKAQIWDTAGQERYRAITSAYYRGAVGALLVYDITKRQTFDNALRWLRELRDHADSNIVIMMAGNKSDLNHLRSVAEEDGHNLAEKEGLSFLETSALEATNVEKAFQTILGEIYHIISKKALAAQEAAAANSAIPGQGTTINVDDTSGGVKRGCCST</sequence>
<dbReference type="GO" id="GO:0012505">
    <property type="term" value="C:endomembrane system"/>
    <property type="evidence" value="ECO:0007669"/>
    <property type="project" value="UniProtKB-SubCell"/>
</dbReference>
<evidence type="ECO:0000313" key="11">
    <source>
        <dbReference type="Proteomes" id="UP000032141"/>
    </source>
</evidence>
<dbReference type="NCBIfam" id="TIGR00231">
    <property type="entry name" value="small_GTP"/>
    <property type="match status" value="1"/>
</dbReference>
<dbReference type="eggNOG" id="KOG0087">
    <property type="taxonomic scope" value="Eukaryota"/>
</dbReference>
<evidence type="ECO:0000256" key="7">
    <source>
        <dbReference type="ARBA" id="ARBA00023288"/>
    </source>
</evidence>
<dbReference type="PROSITE" id="PS51419">
    <property type="entry name" value="RAB"/>
    <property type="match status" value="1"/>
</dbReference>
<keyword evidence="8" id="KW-0636">Prenylation</keyword>
<evidence type="ECO:0000256" key="8">
    <source>
        <dbReference type="ARBA" id="ARBA00023289"/>
    </source>
</evidence>
<dbReference type="STRING" id="109376.A0A0D3BHM9"/>
<dbReference type="EnsemblPlants" id="Bo3g132960.1">
    <property type="protein sequence ID" value="Bo3g132960.1"/>
    <property type="gene ID" value="Bo3g132960"/>
</dbReference>
<evidence type="ECO:0000256" key="9">
    <source>
        <dbReference type="ARBA" id="ARBA00037868"/>
    </source>
</evidence>
<dbReference type="PROSITE" id="PS51420">
    <property type="entry name" value="RHO"/>
    <property type="match status" value="1"/>
</dbReference>
<dbReference type="SMART" id="SM00176">
    <property type="entry name" value="RAN"/>
    <property type="match status" value="1"/>
</dbReference>
<dbReference type="Gramene" id="Bo3g132960.1">
    <property type="protein sequence ID" value="Bo3g132960.1"/>
    <property type="gene ID" value="Bo3g132960"/>
</dbReference>
<comment type="similarity">
    <text evidence="1">Belongs to the small GTPase superfamily. Rab family.</text>
</comment>